<dbReference type="RefSeq" id="WP_156482181.1">
    <property type="nucleotide sequence ID" value="NZ_CP126114.1"/>
</dbReference>
<keyword evidence="2" id="KW-1185">Reference proteome</keyword>
<dbReference type="Proteomes" id="UP001178288">
    <property type="component" value="Chromosome"/>
</dbReference>
<proteinExistence type="predicted"/>
<reference evidence="1" key="1">
    <citation type="submission" date="2023-05" db="EMBL/GenBank/DDBJ databases">
        <title>Comparative genomics of Bacillaceae isolates and their secondary metabolite potential.</title>
        <authorList>
            <person name="Song L."/>
            <person name="Nielsen L.J."/>
            <person name="Mohite O."/>
            <person name="Xu X."/>
            <person name="Weber T."/>
            <person name="Kovacs A.T."/>
        </authorList>
    </citation>
    <scope>NUCLEOTIDE SEQUENCE</scope>
    <source>
        <strain evidence="1">XLM17</strain>
    </source>
</reference>
<evidence type="ECO:0000313" key="2">
    <source>
        <dbReference type="Proteomes" id="UP001178288"/>
    </source>
</evidence>
<sequence length="116" mass="13588">MEYTVVMGFRGDITMDELFYRWFNDHKEKLQKMGIQTDLISKSIQSCNPNPSIFVDHLTSTRGGRVTVWKSGFIDMEILDIQSVELIFFKHLDLTVEYSDIENLLDEYIEKLISQS</sequence>
<gene>
    <name evidence="1" type="ORF">QNH39_18685</name>
</gene>
<organism evidence="1 2">
    <name type="scientific">Neobacillus novalis</name>
    <dbReference type="NCBI Taxonomy" id="220687"/>
    <lineage>
        <taxon>Bacteria</taxon>
        <taxon>Bacillati</taxon>
        <taxon>Bacillota</taxon>
        <taxon>Bacilli</taxon>
        <taxon>Bacillales</taxon>
        <taxon>Bacillaceae</taxon>
        <taxon>Neobacillus</taxon>
    </lineage>
</organism>
<protein>
    <submittedName>
        <fullName evidence="1">Uncharacterized protein</fullName>
    </submittedName>
</protein>
<name>A0AA95MJD2_9BACI</name>
<dbReference type="KEGG" id="nnv:QNH39_18685"/>
<evidence type="ECO:0000313" key="1">
    <source>
        <dbReference type="EMBL" id="WHY84665.1"/>
    </source>
</evidence>
<accession>A0AA95MJD2</accession>
<dbReference type="Pfam" id="PF24689">
    <property type="entry name" value="TriTu"/>
    <property type="match status" value="1"/>
</dbReference>
<dbReference type="AlphaFoldDB" id="A0AA95MJD2"/>
<dbReference type="InterPro" id="IPR057062">
    <property type="entry name" value="TriTu"/>
</dbReference>
<dbReference type="EMBL" id="CP126114">
    <property type="protein sequence ID" value="WHY84665.1"/>
    <property type="molecule type" value="Genomic_DNA"/>
</dbReference>